<protein>
    <recommendedName>
        <fullName evidence="4">Tyr recombinase domain-containing protein</fullName>
    </recommendedName>
</protein>
<name>A0ABV3CMQ0_9ACTN</name>
<reference evidence="2 3" key="1">
    <citation type="submission" date="2024-06" db="EMBL/GenBank/DDBJ databases">
        <title>The Natural Products Discovery Center: Release of the First 8490 Sequenced Strains for Exploring Actinobacteria Biosynthetic Diversity.</title>
        <authorList>
            <person name="Kalkreuter E."/>
            <person name="Kautsar S.A."/>
            <person name="Yang D."/>
            <person name="Bader C.D."/>
            <person name="Teijaro C.N."/>
            <person name="Fluegel L."/>
            <person name="Davis C.M."/>
            <person name="Simpson J.R."/>
            <person name="Lauterbach L."/>
            <person name="Steele A.D."/>
            <person name="Gui C."/>
            <person name="Meng S."/>
            <person name="Li G."/>
            <person name="Viehrig K."/>
            <person name="Ye F."/>
            <person name="Su P."/>
            <person name="Kiefer A.F."/>
            <person name="Nichols A."/>
            <person name="Cepeda A.J."/>
            <person name="Yan W."/>
            <person name="Fan B."/>
            <person name="Jiang Y."/>
            <person name="Adhikari A."/>
            <person name="Zheng C.-J."/>
            <person name="Schuster L."/>
            <person name="Cowan T.M."/>
            <person name="Smanski M.J."/>
            <person name="Chevrette M.G."/>
            <person name="De Carvalho L.P.S."/>
            <person name="Shen B."/>
        </authorList>
    </citation>
    <scope>NUCLEOTIDE SEQUENCE [LARGE SCALE GENOMIC DNA]</scope>
    <source>
        <strain evidence="2 3">NPDC045974</strain>
    </source>
</reference>
<evidence type="ECO:0000313" key="2">
    <source>
        <dbReference type="EMBL" id="MEU7076059.1"/>
    </source>
</evidence>
<evidence type="ECO:0008006" key="4">
    <source>
        <dbReference type="Google" id="ProtNLM"/>
    </source>
</evidence>
<dbReference type="Proteomes" id="UP001551329">
    <property type="component" value="Unassembled WGS sequence"/>
</dbReference>
<dbReference type="Gene3D" id="1.10.443.10">
    <property type="entry name" value="Intergrase catalytic core"/>
    <property type="match status" value="1"/>
</dbReference>
<evidence type="ECO:0000256" key="1">
    <source>
        <dbReference type="ARBA" id="ARBA00023172"/>
    </source>
</evidence>
<accession>A0ABV3CMQ0</accession>
<dbReference type="InterPro" id="IPR013762">
    <property type="entry name" value="Integrase-like_cat_sf"/>
</dbReference>
<keyword evidence="1" id="KW-0233">DNA recombination</keyword>
<dbReference type="SUPFAM" id="SSF56349">
    <property type="entry name" value="DNA breaking-rejoining enzymes"/>
    <property type="match status" value="1"/>
</dbReference>
<evidence type="ECO:0000313" key="3">
    <source>
        <dbReference type="Proteomes" id="UP001551329"/>
    </source>
</evidence>
<comment type="caution">
    <text evidence="2">The sequence shown here is derived from an EMBL/GenBank/DDBJ whole genome shotgun (WGS) entry which is preliminary data.</text>
</comment>
<organism evidence="2 3">
    <name type="scientific">Streptomyces narbonensis</name>
    <dbReference type="NCBI Taxonomy" id="67333"/>
    <lineage>
        <taxon>Bacteria</taxon>
        <taxon>Bacillati</taxon>
        <taxon>Actinomycetota</taxon>
        <taxon>Actinomycetes</taxon>
        <taxon>Kitasatosporales</taxon>
        <taxon>Streptomycetaceae</taxon>
        <taxon>Streptomyces</taxon>
    </lineage>
</organism>
<proteinExistence type="predicted"/>
<keyword evidence="3" id="KW-1185">Reference proteome</keyword>
<dbReference type="EMBL" id="JBEZAE010000057">
    <property type="protein sequence ID" value="MEU7076059.1"/>
    <property type="molecule type" value="Genomic_DNA"/>
</dbReference>
<dbReference type="InterPro" id="IPR011010">
    <property type="entry name" value="DNA_brk_join_enz"/>
</dbReference>
<gene>
    <name evidence="2" type="ORF">AB0A88_38985</name>
</gene>
<sequence length="342" mass="37688">MVGVKVSRVRARQLWMVVGMWERALSSQRLRGIGAGPVQGLFERPVLRVFWDLARAGELRALEPGRGRERALPVATLRIVRDCLGIMAGLVVPEGATVSLPVVEQPEPKAVVRVEMLGEVYRGLVELAAGGPVEREGKTLSFQDRTRLLAMVCLVLDTGARSGELAALRLDDLPPGRQTVGLRRRQQKASPNRAEEIAELAGVAPSSARAVLWGQGHRLSESLRRRVEAARDQLEPLPDTEWYALRPGTQVALRRWFEVRERLVEPLQGGRNALWVTLVPTKAGPAGITLRHQGLTQAFARGMTALNWVMAGQPGWEPMPVRMEQLRRALTPEPLPVPGTSK</sequence>
<dbReference type="RefSeq" id="WP_358478651.1">
    <property type="nucleotide sequence ID" value="NZ_JBEZAE010000057.1"/>
</dbReference>